<organism evidence="2">
    <name type="scientific">Nothobranchius rachovii</name>
    <name type="common">bluefin notho</name>
    <dbReference type="NCBI Taxonomy" id="451742"/>
    <lineage>
        <taxon>Eukaryota</taxon>
        <taxon>Metazoa</taxon>
        <taxon>Chordata</taxon>
        <taxon>Craniata</taxon>
        <taxon>Vertebrata</taxon>
        <taxon>Euteleostomi</taxon>
        <taxon>Actinopterygii</taxon>
        <taxon>Neopterygii</taxon>
        <taxon>Teleostei</taxon>
        <taxon>Neoteleostei</taxon>
        <taxon>Acanthomorphata</taxon>
        <taxon>Ovalentaria</taxon>
        <taxon>Atherinomorphae</taxon>
        <taxon>Cyprinodontiformes</taxon>
        <taxon>Nothobranchiidae</taxon>
        <taxon>Nothobranchius</taxon>
    </lineage>
</organism>
<gene>
    <name evidence="2" type="primary">CREB5</name>
</gene>
<feature type="non-terminal residue" evidence="2">
    <location>
        <position position="203"/>
    </location>
</feature>
<dbReference type="AlphaFoldDB" id="A0A1A8SPQ8"/>
<feature type="compositionally biased region" description="Low complexity" evidence="1">
    <location>
        <begin position="103"/>
        <end position="122"/>
    </location>
</feature>
<accession>A0A1A8SPQ8</accession>
<feature type="region of interest" description="Disordered" evidence="1">
    <location>
        <begin position="74"/>
        <end position="122"/>
    </location>
</feature>
<feature type="compositionally biased region" description="Basic and acidic residues" evidence="1">
    <location>
        <begin position="92"/>
        <end position="102"/>
    </location>
</feature>
<reference evidence="2" key="1">
    <citation type="submission" date="2016-05" db="EMBL/GenBank/DDBJ databases">
        <authorList>
            <person name="Lavstsen T."/>
            <person name="Jespersen J.S."/>
        </authorList>
    </citation>
    <scope>NUCLEOTIDE SEQUENCE</scope>
    <source>
        <tissue evidence="2">Brain</tissue>
    </source>
</reference>
<reference evidence="2" key="2">
    <citation type="submission" date="2016-06" db="EMBL/GenBank/DDBJ databases">
        <title>The genome of a short-lived fish provides insights into sex chromosome evolution and the genetic control of aging.</title>
        <authorList>
            <person name="Reichwald K."/>
            <person name="Felder M."/>
            <person name="Petzold A."/>
            <person name="Koch P."/>
            <person name="Groth M."/>
            <person name="Platzer M."/>
        </authorList>
    </citation>
    <scope>NUCLEOTIDE SEQUENCE</scope>
    <source>
        <tissue evidence="2">Brain</tissue>
    </source>
</reference>
<dbReference type="EMBL" id="HAEI01017016">
    <property type="protein sequence ID" value="SBS19485.1"/>
    <property type="molecule type" value="Transcribed_RNA"/>
</dbReference>
<evidence type="ECO:0000313" key="2">
    <source>
        <dbReference type="EMBL" id="SBS19485.1"/>
    </source>
</evidence>
<proteinExistence type="predicted"/>
<sequence>VWICRHPHPNTFRAGSRDAVLPAPHEEQTQAASASLPTWLPARPCHARGICSAHGDGKADVLCDGCTQPVLLIPPESQTHAGPSLPAAAHGDGPHGSHDGHDATAPPSTSFTATPPASSTTAYNFASHLPTEVSGSAPTTPEQLPPGASITSVTAAAEPPASTFSACPSSVISSCSTHTAHTASPCGARRQQLQPAQENLRAG</sequence>
<feature type="region of interest" description="Disordered" evidence="1">
    <location>
        <begin position="178"/>
        <end position="203"/>
    </location>
</feature>
<evidence type="ECO:0000256" key="1">
    <source>
        <dbReference type="SAM" id="MobiDB-lite"/>
    </source>
</evidence>
<name>A0A1A8SPQ8_9TELE</name>
<protein>
    <submittedName>
        <fullName evidence="2">cAMP responsive element binding protein 5</fullName>
    </submittedName>
</protein>
<feature type="non-terminal residue" evidence="2">
    <location>
        <position position="1"/>
    </location>
</feature>